<sequence>MGSFVHLELWNYKNRFRKMDLRKEAEEYFSSLNPIAARIYNDINQTKAAYEDLWNKLSPDEQEQIVNESIIKPKYK</sequence>
<reference evidence="2 3" key="1">
    <citation type="journal article" date="2021" name="BMC Biol.">
        <title>Horizontally acquired antibacterial genes associated with adaptive radiation of ladybird beetles.</title>
        <authorList>
            <person name="Li H.S."/>
            <person name="Tang X.F."/>
            <person name="Huang Y.H."/>
            <person name="Xu Z.Y."/>
            <person name="Chen M.L."/>
            <person name="Du X.Y."/>
            <person name="Qiu B.Y."/>
            <person name="Chen P.T."/>
            <person name="Zhang W."/>
            <person name="Slipinski A."/>
            <person name="Escalona H.E."/>
            <person name="Waterhouse R.M."/>
            <person name="Zwick A."/>
            <person name="Pang H."/>
        </authorList>
    </citation>
    <scope>NUCLEOTIDE SEQUENCE [LARGE SCALE GENOMIC DNA]</scope>
    <source>
        <strain evidence="2">SYSU2018</strain>
    </source>
</reference>
<keyword evidence="3" id="KW-1185">Reference proteome</keyword>
<dbReference type="EMBL" id="JABFTP020000144">
    <property type="protein sequence ID" value="KAL3283497.1"/>
    <property type="molecule type" value="Genomic_DNA"/>
</dbReference>
<evidence type="ECO:0000313" key="2">
    <source>
        <dbReference type="EMBL" id="KAL3283497.1"/>
    </source>
</evidence>
<proteinExistence type="predicted"/>
<gene>
    <name evidence="2" type="ORF">HHI36_006637</name>
</gene>
<dbReference type="PANTHER" id="PTHR34394:SF1">
    <property type="entry name" value="SIMILAR TO RIKEN CDNA 2310022B05"/>
    <property type="match status" value="1"/>
</dbReference>
<organism evidence="2 3">
    <name type="scientific">Cryptolaemus montrouzieri</name>
    <dbReference type="NCBI Taxonomy" id="559131"/>
    <lineage>
        <taxon>Eukaryota</taxon>
        <taxon>Metazoa</taxon>
        <taxon>Ecdysozoa</taxon>
        <taxon>Arthropoda</taxon>
        <taxon>Hexapoda</taxon>
        <taxon>Insecta</taxon>
        <taxon>Pterygota</taxon>
        <taxon>Neoptera</taxon>
        <taxon>Endopterygota</taxon>
        <taxon>Coleoptera</taxon>
        <taxon>Polyphaga</taxon>
        <taxon>Cucujiformia</taxon>
        <taxon>Coccinelloidea</taxon>
        <taxon>Coccinellidae</taxon>
        <taxon>Scymninae</taxon>
        <taxon>Scymnini</taxon>
        <taxon>Cryptolaemus</taxon>
    </lineage>
</organism>
<name>A0ABD2NYR4_9CUCU</name>
<feature type="domain" description="DUF4706" evidence="1">
    <location>
        <begin position="27"/>
        <end position="74"/>
    </location>
</feature>
<dbReference type="InterPro" id="IPR031600">
    <property type="entry name" value="DUF4706"/>
</dbReference>
<evidence type="ECO:0000259" key="1">
    <source>
        <dbReference type="Pfam" id="PF15797"/>
    </source>
</evidence>
<dbReference type="PANTHER" id="PTHR34394">
    <property type="entry name" value="SIMILAR TO RIKEN CDNA 2310022B05"/>
    <property type="match status" value="1"/>
</dbReference>
<accession>A0ABD2NYR4</accession>
<dbReference type="Proteomes" id="UP001516400">
    <property type="component" value="Unassembled WGS sequence"/>
</dbReference>
<dbReference type="AlphaFoldDB" id="A0ABD2NYR4"/>
<comment type="caution">
    <text evidence="2">The sequence shown here is derived from an EMBL/GenBank/DDBJ whole genome shotgun (WGS) entry which is preliminary data.</text>
</comment>
<evidence type="ECO:0000313" key="3">
    <source>
        <dbReference type="Proteomes" id="UP001516400"/>
    </source>
</evidence>
<dbReference type="Pfam" id="PF15797">
    <property type="entry name" value="DUF4706"/>
    <property type="match status" value="1"/>
</dbReference>
<protein>
    <recommendedName>
        <fullName evidence="1">DUF4706 domain-containing protein</fullName>
    </recommendedName>
</protein>